<name>A0AAN7Z250_9PEZI</name>
<evidence type="ECO:0000313" key="1">
    <source>
        <dbReference type="EMBL" id="KAK5634100.1"/>
    </source>
</evidence>
<organism evidence="1 2">
    <name type="scientific">Xylaria bambusicola</name>
    <dbReference type="NCBI Taxonomy" id="326684"/>
    <lineage>
        <taxon>Eukaryota</taxon>
        <taxon>Fungi</taxon>
        <taxon>Dikarya</taxon>
        <taxon>Ascomycota</taxon>
        <taxon>Pezizomycotina</taxon>
        <taxon>Sordariomycetes</taxon>
        <taxon>Xylariomycetidae</taxon>
        <taxon>Xylariales</taxon>
        <taxon>Xylariaceae</taxon>
        <taxon>Xylaria</taxon>
    </lineage>
</organism>
<dbReference type="Proteomes" id="UP001305414">
    <property type="component" value="Unassembled WGS sequence"/>
</dbReference>
<protein>
    <submittedName>
        <fullName evidence="1">Uncharacterized protein</fullName>
    </submittedName>
</protein>
<accession>A0AAN7Z250</accession>
<keyword evidence="2" id="KW-1185">Reference proteome</keyword>
<sequence>MSPVGLYRGRARAAAQQRIRLKLMHSALKTTKVPTDRRWADSDKYDANAIGVLDWLEGTTTTGQRCKK</sequence>
<reference evidence="1 2" key="1">
    <citation type="submission" date="2023-10" db="EMBL/GenBank/DDBJ databases">
        <title>Draft genome sequence of Xylaria bambusicola isolate GMP-LS, the root and basal stem rot pathogen of sugarcane in Indonesia.</title>
        <authorList>
            <person name="Selvaraj P."/>
            <person name="Muralishankar V."/>
            <person name="Muruganantham S."/>
            <person name="Sp S."/>
            <person name="Haryani S."/>
            <person name="Lau K.J.X."/>
            <person name="Naqvi N.I."/>
        </authorList>
    </citation>
    <scope>NUCLEOTIDE SEQUENCE [LARGE SCALE GENOMIC DNA]</scope>
    <source>
        <strain evidence="1">GMP-LS</strain>
    </source>
</reference>
<evidence type="ECO:0000313" key="2">
    <source>
        <dbReference type="Proteomes" id="UP001305414"/>
    </source>
</evidence>
<dbReference type="EMBL" id="JAWHQM010000038">
    <property type="protein sequence ID" value="KAK5634100.1"/>
    <property type="molecule type" value="Genomic_DNA"/>
</dbReference>
<proteinExistence type="predicted"/>
<dbReference type="AlphaFoldDB" id="A0AAN7Z250"/>
<gene>
    <name evidence="1" type="ORF">RRF57_009814</name>
</gene>
<comment type="caution">
    <text evidence="1">The sequence shown here is derived from an EMBL/GenBank/DDBJ whole genome shotgun (WGS) entry which is preliminary data.</text>
</comment>